<protein>
    <submittedName>
        <fullName evidence="5">Alpha/beta fold hydrolase</fullName>
    </submittedName>
</protein>
<dbReference type="InterPro" id="IPR000073">
    <property type="entry name" value="AB_hydrolase_1"/>
</dbReference>
<dbReference type="InterPro" id="IPR029058">
    <property type="entry name" value="AB_hydrolase_fold"/>
</dbReference>
<evidence type="ECO:0000313" key="5">
    <source>
        <dbReference type="EMBL" id="WOB10191.1"/>
    </source>
</evidence>
<dbReference type="PRINTS" id="PR00038">
    <property type="entry name" value="HTHLUXR"/>
</dbReference>
<keyword evidence="6" id="KW-1185">Reference proteome</keyword>
<dbReference type="PANTHER" id="PTHR44688:SF16">
    <property type="entry name" value="DNA-BINDING TRANSCRIPTIONAL ACTIVATOR DEVR_DOSR"/>
    <property type="match status" value="1"/>
</dbReference>
<dbReference type="Proteomes" id="UP001303946">
    <property type="component" value="Chromosome"/>
</dbReference>
<dbReference type="Pfam" id="PF00561">
    <property type="entry name" value="Abhydrolase_1"/>
    <property type="match status" value="1"/>
</dbReference>
<gene>
    <name evidence="5" type="ORF">RXV79_09020</name>
</gene>
<dbReference type="SUPFAM" id="SSF46894">
    <property type="entry name" value="C-terminal effector domain of the bipartite response regulators"/>
    <property type="match status" value="1"/>
</dbReference>
<feature type="domain" description="HTH luxR-type" evidence="4">
    <location>
        <begin position="289"/>
        <end position="354"/>
    </location>
</feature>
<dbReference type="InterPro" id="IPR036388">
    <property type="entry name" value="WH-like_DNA-bd_sf"/>
</dbReference>
<dbReference type="InterPro" id="IPR000792">
    <property type="entry name" value="Tscrpt_reg_LuxR_C"/>
</dbReference>
<sequence>MAAFSQDIRFAKASDAPSIAYAVSGHGYPLVRAATWMSNVERDWRTAILGPTFHELSKHCTLYRYNPRGFGLSEGGGEVSLETFIADLDSVVRHAKLARFALWGATSAGSLTAIAYAARHPDRVSHLVLSAPIARGTLLRPSATHAEKERFKAFVKLVELGWDAESPAFRQVETTQMFPRASPEQIAELNELFRVAAPAPLAARTVMATGESDVSALLPRVTCPALVLHVRGAALAPVEEARFVASSLPQARFVQLEAGNYMPIEGEPAFTQMIEEFRSFLPKHQGPSDREALACLTRREREVLDLVARGLDNTGIAGQLAISEKTVRNTVSHIFDKLSVRSRAQAVVVARKAGLGD</sequence>
<organism evidence="5 6">
    <name type="scientific">Piscinibacter gummiphilus</name>
    <dbReference type="NCBI Taxonomy" id="946333"/>
    <lineage>
        <taxon>Bacteria</taxon>
        <taxon>Pseudomonadati</taxon>
        <taxon>Pseudomonadota</taxon>
        <taxon>Betaproteobacteria</taxon>
        <taxon>Burkholderiales</taxon>
        <taxon>Sphaerotilaceae</taxon>
        <taxon>Piscinibacter</taxon>
    </lineage>
</organism>
<dbReference type="SUPFAM" id="SSF53474">
    <property type="entry name" value="alpha/beta-Hydrolases"/>
    <property type="match status" value="1"/>
</dbReference>
<dbReference type="RefSeq" id="WP_316703098.1">
    <property type="nucleotide sequence ID" value="NZ_CP136336.1"/>
</dbReference>
<evidence type="ECO:0000256" key="3">
    <source>
        <dbReference type="ARBA" id="ARBA00023163"/>
    </source>
</evidence>
<name>A0ABZ0D0C6_9BURK</name>
<dbReference type="PANTHER" id="PTHR44688">
    <property type="entry name" value="DNA-BINDING TRANSCRIPTIONAL ACTIVATOR DEVR_DOSR"/>
    <property type="match status" value="1"/>
</dbReference>
<evidence type="ECO:0000313" key="6">
    <source>
        <dbReference type="Proteomes" id="UP001303946"/>
    </source>
</evidence>
<keyword evidence="3" id="KW-0804">Transcription</keyword>
<keyword evidence="1" id="KW-0805">Transcription regulation</keyword>
<dbReference type="SMART" id="SM00421">
    <property type="entry name" value="HTH_LUXR"/>
    <property type="match status" value="1"/>
</dbReference>
<dbReference type="Gene3D" id="3.40.50.1820">
    <property type="entry name" value="alpha/beta hydrolase"/>
    <property type="match status" value="1"/>
</dbReference>
<dbReference type="Gene3D" id="1.10.10.10">
    <property type="entry name" value="Winged helix-like DNA-binding domain superfamily/Winged helix DNA-binding domain"/>
    <property type="match status" value="1"/>
</dbReference>
<dbReference type="GO" id="GO:0016787">
    <property type="term" value="F:hydrolase activity"/>
    <property type="evidence" value="ECO:0007669"/>
    <property type="project" value="UniProtKB-KW"/>
</dbReference>
<dbReference type="PROSITE" id="PS50043">
    <property type="entry name" value="HTH_LUXR_2"/>
    <property type="match status" value="1"/>
</dbReference>
<reference evidence="5 6" key="1">
    <citation type="submission" date="2023-10" db="EMBL/GenBank/DDBJ databases">
        <title>Bacteria for the degradation of biodegradable plastic PBAT(Polybutylene adipate terephthalate).</title>
        <authorList>
            <person name="Weon H.-Y."/>
            <person name="Yeon J."/>
        </authorList>
    </citation>
    <scope>NUCLEOTIDE SEQUENCE [LARGE SCALE GENOMIC DNA]</scope>
    <source>
        <strain evidence="5 6">SBD 7-3</strain>
    </source>
</reference>
<keyword evidence="2" id="KW-0238">DNA-binding</keyword>
<keyword evidence="5" id="KW-0378">Hydrolase</keyword>
<accession>A0ABZ0D0C6</accession>
<dbReference type="Pfam" id="PF00196">
    <property type="entry name" value="GerE"/>
    <property type="match status" value="1"/>
</dbReference>
<proteinExistence type="predicted"/>
<evidence type="ECO:0000256" key="2">
    <source>
        <dbReference type="ARBA" id="ARBA00023125"/>
    </source>
</evidence>
<dbReference type="InterPro" id="IPR016032">
    <property type="entry name" value="Sig_transdc_resp-reg_C-effctor"/>
</dbReference>
<dbReference type="EMBL" id="CP136336">
    <property type="protein sequence ID" value="WOB10191.1"/>
    <property type="molecule type" value="Genomic_DNA"/>
</dbReference>
<evidence type="ECO:0000259" key="4">
    <source>
        <dbReference type="PROSITE" id="PS50043"/>
    </source>
</evidence>
<dbReference type="CDD" id="cd06170">
    <property type="entry name" value="LuxR_C_like"/>
    <property type="match status" value="1"/>
</dbReference>
<evidence type="ECO:0000256" key="1">
    <source>
        <dbReference type="ARBA" id="ARBA00023015"/>
    </source>
</evidence>